<dbReference type="Gene3D" id="3.30.750.170">
    <property type="match status" value="1"/>
</dbReference>
<dbReference type="RefSeq" id="WP_113619792.1">
    <property type="nucleotide sequence ID" value="NZ_QFFJ01000003.1"/>
</dbReference>
<reference evidence="2 3" key="1">
    <citation type="submission" date="2018-05" db="EMBL/GenBank/DDBJ databases">
        <title>Chitinophaga sp. K3CV102501T nov., isolated from isolated from a monsoon evergreen broad-leaved forest soil.</title>
        <authorList>
            <person name="Lv Y."/>
        </authorList>
    </citation>
    <scope>NUCLEOTIDE SEQUENCE [LARGE SCALE GENOMIC DNA]</scope>
    <source>
        <strain evidence="2 3">GDMCC 1.1325</strain>
    </source>
</reference>
<dbReference type="InterPro" id="IPR029045">
    <property type="entry name" value="ClpP/crotonase-like_dom_sf"/>
</dbReference>
<evidence type="ECO:0000259" key="1">
    <source>
        <dbReference type="SMART" id="SM00245"/>
    </source>
</evidence>
<dbReference type="Proteomes" id="UP000253410">
    <property type="component" value="Unassembled WGS sequence"/>
</dbReference>
<organism evidence="2 3">
    <name type="scientific">Chitinophaga flava</name>
    <dbReference type="NCBI Taxonomy" id="2259036"/>
    <lineage>
        <taxon>Bacteria</taxon>
        <taxon>Pseudomonadati</taxon>
        <taxon>Bacteroidota</taxon>
        <taxon>Chitinophagia</taxon>
        <taxon>Chitinophagales</taxon>
        <taxon>Chitinophagaceae</taxon>
        <taxon>Chitinophaga</taxon>
    </lineage>
</organism>
<dbReference type="GO" id="GO:0007165">
    <property type="term" value="P:signal transduction"/>
    <property type="evidence" value="ECO:0007669"/>
    <property type="project" value="TreeGrafter"/>
</dbReference>
<name>A0A365XNQ6_9BACT</name>
<proteinExistence type="predicted"/>
<gene>
    <name evidence="2" type="ORF">DF182_30990</name>
</gene>
<dbReference type="AlphaFoldDB" id="A0A365XNQ6"/>
<sequence>MHKNLFTSGARAAFAGIACVIMLIACRKDNKTSPDPTTNPVNNPTGSQSQYEDSLKYLMYQIMQVTYADGGRTPSRGLPTYYWYSQVPSINPLDSKYADADSLLAAMKTYAINPGTTKPYDHYSFLDRNGVLTNKLFNGISAQTFAATNKGDFGFDYGVALDRSNNAHIYVLYADKNSPAGQLGVTRGWEIISVNGNSNINTSDAFLRSTYDAIFNSSSVTLGFRRPDNTTFTQTLNTGSYNVNPVVFDSVLTVTNPTTKVSKKVGYFSMYTFSSVINSNGQATFTRTVLDQLFSKFQAQGVTSLIVDLRYNGGGAVSTAEYLDNAIAPANAAGNLMYNTIYNDKIMAHISDVKLTTTTNYAAATSRLTLDNVFFITSGSTASASELTLNNLKPYMTVKLVGEKTYGKPVGFIDFNISVFDQNHNQKYLADLYAINFETKNASGVGGYYTGIDVDAPAVDYVNVAWGNTADDANLKAIVNYINNGSFTAPGARTATPELDNLRVGIPALKPVNGFNGMVDYERSRALRLNR</sequence>
<dbReference type="SUPFAM" id="SSF50156">
    <property type="entry name" value="PDZ domain-like"/>
    <property type="match status" value="1"/>
</dbReference>
<dbReference type="PANTHER" id="PTHR32060">
    <property type="entry name" value="TAIL-SPECIFIC PROTEASE"/>
    <property type="match status" value="1"/>
</dbReference>
<dbReference type="GO" id="GO:0004175">
    <property type="term" value="F:endopeptidase activity"/>
    <property type="evidence" value="ECO:0007669"/>
    <property type="project" value="TreeGrafter"/>
</dbReference>
<dbReference type="Pfam" id="PF03572">
    <property type="entry name" value="Peptidase_S41"/>
    <property type="match status" value="1"/>
</dbReference>
<evidence type="ECO:0000313" key="2">
    <source>
        <dbReference type="EMBL" id="RBL87966.1"/>
    </source>
</evidence>
<dbReference type="Gene3D" id="2.30.42.10">
    <property type="match status" value="1"/>
</dbReference>
<dbReference type="CDD" id="cd07561">
    <property type="entry name" value="Peptidase_S41_CPP_like"/>
    <property type="match status" value="1"/>
</dbReference>
<accession>A0A365XNQ6</accession>
<dbReference type="GO" id="GO:0030288">
    <property type="term" value="C:outer membrane-bounded periplasmic space"/>
    <property type="evidence" value="ECO:0007669"/>
    <property type="project" value="TreeGrafter"/>
</dbReference>
<feature type="domain" description="Tail specific protease" evidence="1">
    <location>
        <begin position="217"/>
        <end position="457"/>
    </location>
</feature>
<dbReference type="SMART" id="SM00245">
    <property type="entry name" value="TSPc"/>
    <property type="match status" value="1"/>
</dbReference>
<comment type="caution">
    <text evidence="2">The sequence shown here is derived from an EMBL/GenBank/DDBJ whole genome shotgun (WGS) entry which is preliminary data.</text>
</comment>
<dbReference type="InterPro" id="IPR036034">
    <property type="entry name" value="PDZ_sf"/>
</dbReference>
<dbReference type="GO" id="GO:0008236">
    <property type="term" value="F:serine-type peptidase activity"/>
    <property type="evidence" value="ECO:0007669"/>
    <property type="project" value="InterPro"/>
</dbReference>
<dbReference type="PROSITE" id="PS51257">
    <property type="entry name" value="PROKAR_LIPOPROTEIN"/>
    <property type="match status" value="1"/>
</dbReference>
<dbReference type="PANTHER" id="PTHR32060:SF30">
    <property type="entry name" value="CARBOXY-TERMINAL PROCESSING PROTEASE CTPA"/>
    <property type="match status" value="1"/>
</dbReference>
<dbReference type="Gene3D" id="3.90.226.10">
    <property type="entry name" value="2-enoyl-CoA Hydratase, Chain A, domain 1"/>
    <property type="match status" value="1"/>
</dbReference>
<dbReference type="InterPro" id="IPR005151">
    <property type="entry name" value="Tail-specific_protease"/>
</dbReference>
<dbReference type="GO" id="GO:0006508">
    <property type="term" value="P:proteolysis"/>
    <property type="evidence" value="ECO:0007669"/>
    <property type="project" value="InterPro"/>
</dbReference>
<keyword evidence="3" id="KW-1185">Reference proteome</keyword>
<dbReference type="EMBL" id="QFFJ01000003">
    <property type="protein sequence ID" value="RBL87966.1"/>
    <property type="molecule type" value="Genomic_DNA"/>
</dbReference>
<dbReference type="OrthoDB" id="7168509at2"/>
<dbReference type="SUPFAM" id="SSF52096">
    <property type="entry name" value="ClpP/crotonase"/>
    <property type="match status" value="1"/>
</dbReference>
<protein>
    <recommendedName>
        <fullName evidence="1">Tail specific protease domain-containing protein</fullName>
    </recommendedName>
</protein>
<evidence type="ECO:0000313" key="3">
    <source>
        <dbReference type="Proteomes" id="UP000253410"/>
    </source>
</evidence>